<dbReference type="InterPro" id="IPR005225">
    <property type="entry name" value="Small_GTP-bd"/>
</dbReference>
<sequence length="230" mass="26693">MSNSTENYFKFVLCGDCAVGKSSFIHRLVFNKYNDTYKQTIGSDFLSKKFYHNDKVINVQLWDTAGKENNWCLTEVFWSTADSLILVYDASVANTFKSLDFWYKQFKDKCSKSDLPVLVLANKSELADKQVRLEDAKKWCQENNITLLFEVSAAESLNIKESILALVEKTIEYKNEKSFNEGDDYDDSNQIYINKNQLNNHFLEKSFKNETVHTNPPIFSCFSNVFNCFK</sequence>
<evidence type="ECO:0000313" key="4">
    <source>
        <dbReference type="EMBL" id="KYQ89200.1"/>
    </source>
</evidence>
<dbReference type="Pfam" id="PF00071">
    <property type="entry name" value="Ras"/>
    <property type="match status" value="1"/>
</dbReference>
<dbReference type="GO" id="GO:0003924">
    <property type="term" value="F:GTPase activity"/>
    <property type="evidence" value="ECO:0007669"/>
    <property type="project" value="InterPro"/>
</dbReference>
<name>A0A151Z5F6_TIELA</name>
<proteinExistence type="inferred from homology"/>
<organism evidence="4 5">
    <name type="scientific">Tieghemostelium lacteum</name>
    <name type="common">Slime mold</name>
    <name type="synonym">Dictyostelium lacteum</name>
    <dbReference type="NCBI Taxonomy" id="361077"/>
    <lineage>
        <taxon>Eukaryota</taxon>
        <taxon>Amoebozoa</taxon>
        <taxon>Evosea</taxon>
        <taxon>Eumycetozoa</taxon>
        <taxon>Dictyostelia</taxon>
        <taxon>Dictyosteliales</taxon>
        <taxon>Raperosteliaceae</taxon>
        <taxon>Tieghemostelium</taxon>
    </lineage>
</organism>
<keyword evidence="5" id="KW-1185">Reference proteome</keyword>
<dbReference type="FunFam" id="3.40.50.300:FF:001447">
    <property type="entry name" value="Ras-related protein Rab-1B"/>
    <property type="match status" value="1"/>
</dbReference>
<protein>
    <submittedName>
        <fullName evidence="4">Rab GTPase</fullName>
    </submittedName>
</protein>
<keyword evidence="2" id="KW-0547">Nucleotide-binding</keyword>
<evidence type="ECO:0000313" key="5">
    <source>
        <dbReference type="Proteomes" id="UP000076078"/>
    </source>
</evidence>
<dbReference type="CDD" id="cd00154">
    <property type="entry name" value="Rab"/>
    <property type="match status" value="1"/>
</dbReference>
<reference evidence="4 5" key="1">
    <citation type="submission" date="2015-12" db="EMBL/GenBank/DDBJ databases">
        <title>Dictyostelia acquired genes for synthesis and detection of signals that induce cell-type specialization by lateral gene transfer from prokaryotes.</title>
        <authorList>
            <person name="Gloeckner G."/>
            <person name="Schaap P."/>
        </authorList>
    </citation>
    <scope>NUCLEOTIDE SEQUENCE [LARGE SCALE GENOMIC DNA]</scope>
    <source>
        <strain evidence="4 5">TK</strain>
    </source>
</reference>
<dbReference type="STRING" id="361077.A0A151Z5F6"/>
<dbReference type="InterPro" id="IPR001806">
    <property type="entry name" value="Small_GTPase"/>
</dbReference>
<dbReference type="GO" id="GO:0005525">
    <property type="term" value="F:GTP binding"/>
    <property type="evidence" value="ECO:0007669"/>
    <property type="project" value="UniProtKB-KW"/>
</dbReference>
<dbReference type="SMART" id="SM00175">
    <property type="entry name" value="RAB"/>
    <property type="match status" value="1"/>
</dbReference>
<keyword evidence="3" id="KW-0342">GTP-binding</keyword>
<dbReference type="Proteomes" id="UP000076078">
    <property type="component" value="Unassembled WGS sequence"/>
</dbReference>
<dbReference type="SMART" id="SM00174">
    <property type="entry name" value="RHO"/>
    <property type="match status" value="1"/>
</dbReference>
<dbReference type="OMA" id="QNDIITH"/>
<evidence type="ECO:0000256" key="3">
    <source>
        <dbReference type="ARBA" id="ARBA00023134"/>
    </source>
</evidence>
<comment type="similarity">
    <text evidence="1">Belongs to the small GTPase superfamily. Rab family.</text>
</comment>
<dbReference type="Gene3D" id="3.40.50.300">
    <property type="entry name" value="P-loop containing nucleotide triphosphate hydrolases"/>
    <property type="match status" value="1"/>
</dbReference>
<dbReference type="PANTHER" id="PTHR47981:SF20">
    <property type="entry name" value="RAS-RELATED PROTEIN RAB-7A"/>
    <property type="match status" value="1"/>
</dbReference>
<dbReference type="SUPFAM" id="SSF52540">
    <property type="entry name" value="P-loop containing nucleoside triphosphate hydrolases"/>
    <property type="match status" value="1"/>
</dbReference>
<dbReference type="SMART" id="SM00173">
    <property type="entry name" value="RAS"/>
    <property type="match status" value="1"/>
</dbReference>
<dbReference type="PROSITE" id="PS51421">
    <property type="entry name" value="RAS"/>
    <property type="match status" value="1"/>
</dbReference>
<evidence type="ECO:0000256" key="1">
    <source>
        <dbReference type="ARBA" id="ARBA00006270"/>
    </source>
</evidence>
<dbReference type="OrthoDB" id="16948at2759"/>
<comment type="caution">
    <text evidence="4">The sequence shown here is derived from an EMBL/GenBank/DDBJ whole genome shotgun (WGS) entry which is preliminary data.</text>
</comment>
<dbReference type="PANTHER" id="PTHR47981">
    <property type="entry name" value="RAB FAMILY"/>
    <property type="match status" value="1"/>
</dbReference>
<dbReference type="AlphaFoldDB" id="A0A151Z5F6"/>
<dbReference type="PRINTS" id="PR00449">
    <property type="entry name" value="RASTRNSFRMNG"/>
</dbReference>
<gene>
    <name evidence="4" type="ORF">DLAC_10444</name>
</gene>
<dbReference type="PROSITE" id="PS51419">
    <property type="entry name" value="RAB"/>
    <property type="match status" value="1"/>
</dbReference>
<dbReference type="InterPro" id="IPR027417">
    <property type="entry name" value="P-loop_NTPase"/>
</dbReference>
<evidence type="ECO:0000256" key="2">
    <source>
        <dbReference type="ARBA" id="ARBA00022741"/>
    </source>
</evidence>
<accession>A0A151Z5F6</accession>
<dbReference type="EMBL" id="LODT01000042">
    <property type="protein sequence ID" value="KYQ89200.1"/>
    <property type="molecule type" value="Genomic_DNA"/>
</dbReference>
<dbReference type="InParanoid" id="A0A151Z5F6"/>
<dbReference type="SMART" id="SM00176">
    <property type="entry name" value="RAN"/>
    <property type="match status" value="1"/>
</dbReference>
<dbReference type="NCBIfam" id="TIGR00231">
    <property type="entry name" value="small_GTP"/>
    <property type="match status" value="1"/>
</dbReference>